<organism evidence="5 6">
    <name type="scientific">Corynebacterium aurimucosum (strain ATCC 700975 / DSM 44827 / CIP 107346 / CN-1)</name>
    <name type="common">Corynebacterium nigricans</name>
    <dbReference type="NCBI Taxonomy" id="548476"/>
    <lineage>
        <taxon>Bacteria</taxon>
        <taxon>Bacillati</taxon>
        <taxon>Actinomycetota</taxon>
        <taxon>Actinomycetes</taxon>
        <taxon>Mycobacteriales</taxon>
        <taxon>Corynebacteriaceae</taxon>
        <taxon>Corynebacterium</taxon>
    </lineage>
</organism>
<dbReference type="STRING" id="548476.cauri_0189"/>
<sequence>MAAPLLERPASPSENEQDDKKTWTFSGLALFACLTAFAGLIVGLYPTTASWFSAREQARLVDLYDSKLDNAKPLSASQLIELAHRYNDRLSAGAALDAFANVPRGTGDLDEDGMSYKDQLRIDGTDVMARIRIPEIDVDLPIYHGTSDEVLNKGAGHLEGTSLPVGGLGTHSVITAHRGLADATMFTNLNKVGIGDRFTIEVAGQVLTYEIRETRVVHPENTRFLKADPNRDLVTLVTCTPLGINTHRILVTAERVTPTPQSDIDAARGASKVGFPWWAVALIGGFLLLAFLFWRAGYMVPAKTKKNESGNESDSGEEQLESNSDDNL</sequence>
<feature type="active site" description="Acyl-thioester intermediate" evidence="2">
    <location>
        <position position="239"/>
    </location>
</feature>
<dbReference type="Proteomes" id="UP000002077">
    <property type="component" value="Chromosome"/>
</dbReference>
<feature type="active site" description="Proton donor/acceptor" evidence="2">
    <location>
        <position position="177"/>
    </location>
</feature>
<evidence type="ECO:0000256" key="2">
    <source>
        <dbReference type="PIRSR" id="PIRSR605754-1"/>
    </source>
</evidence>
<feature type="transmembrane region" description="Helical" evidence="4">
    <location>
        <begin position="275"/>
        <end position="294"/>
    </location>
</feature>
<dbReference type="InterPro" id="IPR023365">
    <property type="entry name" value="Sortase_dom-sf"/>
</dbReference>
<dbReference type="GeneID" id="31922813"/>
<feature type="transmembrane region" description="Helical" evidence="4">
    <location>
        <begin position="23"/>
        <end position="45"/>
    </location>
</feature>
<keyword evidence="4" id="KW-0812">Transmembrane</keyword>
<dbReference type="OrthoDB" id="5242161at2"/>
<dbReference type="NCBIfam" id="TIGR01076">
    <property type="entry name" value="sortase_fam"/>
    <property type="match status" value="1"/>
</dbReference>
<keyword evidence="4" id="KW-0472">Membrane</keyword>
<dbReference type="InterPro" id="IPR005754">
    <property type="entry name" value="Sortase"/>
</dbReference>
<evidence type="ECO:0000313" key="5">
    <source>
        <dbReference type="EMBL" id="ACP31788.1"/>
    </source>
</evidence>
<dbReference type="Pfam" id="PF04203">
    <property type="entry name" value="Sortase"/>
    <property type="match status" value="1"/>
</dbReference>
<evidence type="ECO:0000313" key="6">
    <source>
        <dbReference type="Proteomes" id="UP000002077"/>
    </source>
</evidence>
<dbReference type="InterPro" id="IPR042002">
    <property type="entry name" value="Sortase_C"/>
</dbReference>
<dbReference type="RefSeq" id="WP_010189981.1">
    <property type="nucleotide sequence ID" value="NC_012590.1"/>
</dbReference>
<dbReference type="EMBL" id="CP001601">
    <property type="protein sequence ID" value="ACP31788.1"/>
    <property type="molecule type" value="Genomic_DNA"/>
</dbReference>
<dbReference type="KEGG" id="car:cauri_0189"/>
<evidence type="ECO:0000256" key="1">
    <source>
        <dbReference type="ARBA" id="ARBA00022801"/>
    </source>
</evidence>
<dbReference type="HOGENOM" id="CLU_045680_1_2_11"/>
<keyword evidence="1" id="KW-0378">Hydrolase</keyword>
<gene>
    <name evidence="5" type="primary">srtD</name>
    <name evidence="5" type="ordered locus">cauri_0189</name>
</gene>
<dbReference type="Gene3D" id="2.40.260.10">
    <property type="entry name" value="Sortase"/>
    <property type="match status" value="1"/>
</dbReference>
<keyword evidence="6" id="KW-1185">Reference proteome</keyword>
<protein>
    <submittedName>
        <fullName evidence="5">Putative fimbrial associated sortase-like protein</fullName>
    </submittedName>
</protein>
<reference evidence="5 6" key="1">
    <citation type="journal article" date="2010" name="BMC Genomics">
        <title>Complete genome sequence and lifestyle of black-pigmented Corynebacterium aurimucosum ATCC 700975 (formerly C. nigricans CN-1) isolated from a vaginal swab of a woman with spontaneous abortion.</title>
        <authorList>
            <person name="Trost E."/>
            <person name="Gotker S."/>
            <person name="Schneider J."/>
            <person name="Schneiker-Bekel S."/>
            <person name="Szczepanowski R."/>
            <person name="Tilker A."/>
            <person name="Viehoever P."/>
            <person name="Arnold W."/>
            <person name="Bekel T."/>
            <person name="Blom J."/>
            <person name="Gartemann K.H."/>
            <person name="Linke B."/>
            <person name="Goesmann A."/>
            <person name="Puhler A."/>
            <person name="Shukla S.K."/>
            <person name="Tauch A."/>
        </authorList>
    </citation>
    <scope>NUCLEOTIDE SEQUENCE [LARGE SCALE GENOMIC DNA]</scope>
    <source>
        <strain evidence="6">ATCC 700975 / DSM 44827 / CIP 107346 / CN-1</strain>
    </source>
</reference>
<dbReference type="NCBIfam" id="NF033745">
    <property type="entry name" value="class_C_sortase"/>
    <property type="match status" value="1"/>
</dbReference>
<dbReference type="AlphaFoldDB" id="C3PJR7"/>
<dbReference type="CDD" id="cd05827">
    <property type="entry name" value="Sortase_C"/>
    <property type="match status" value="1"/>
</dbReference>
<evidence type="ECO:0000256" key="3">
    <source>
        <dbReference type="SAM" id="MobiDB-lite"/>
    </source>
</evidence>
<feature type="compositionally biased region" description="Acidic residues" evidence="3">
    <location>
        <begin position="314"/>
        <end position="328"/>
    </location>
</feature>
<dbReference type="SUPFAM" id="SSF63817">
    <property type="entry name" value="Sortase"/>
    <property type="match status" value="1"/>
</dbReference>
<evidence type="ECO:0000256" key="4">
    <source>
        <dbReference type="SAM" id="Phobius"/>
    </source>
</evidence>
<accession>C3PJR7</accession>
<feature type="region of interest" description="Disordered" evidence="3">
    <location>
        <begin position="304"/>
        <end position="328"/>
    </location>
</feature>
<dbReference type="eggNOG" id="COG3764">
    <property type="taxonomic scope" value="Bacteria"/>
</dbReference>
<proteinExistence type="predicted"/>
<keyword evidence="4" id="KW-1133">Transmembrane helix</keyword>
<dbReference type="GO" id="GO:0016787">
    <property type="term" value="F:hydrolase activity"/>
    <property type="evidence" value="ECO:0007669"/>
    <property type="project" value="UniProtKB-KW"/>
</dbReference>
<name>C3PJR7_CORA7</name>